<dbReference type="Gene3D" id="3.20.20.370">
    <property type="entry name" value="Glycoside hydrolase/deacetylase"/>
    <property type="match status" value="1"/>
</dbReference>
<evidence type="ECO:0000313" key="1">
    <source>
        <dbReference type="EMBL" id="MCZ4280894.1"/>
    </source>
</evidence>
<proteinExistence type="predicted"/>
<sequence>MSLVLNNCHILLYHGTFERVPEGMEKGLHNVSPLVFQAQVRWLRENFDLVTVDEISSGSDLAGKAAITFDDAYSSIFSNALPWLIDEGIPSCVYVNSALIEGRGFWRDKIRYLINCGLVADFLDFCQSEPEIAAILPEQFYRASKKPELNSSLVDLALNRFFAARPSTKAFNLLLKAIASRKELLDHPLVSYGNHSHSHYVLSSLSEGQQHDEILLCRDWLEVSGLNLSESFAAPFGGGRDINSSTERIVREQGYRSLLMSRKAVNRGMVPSREANGLRILERYMAPDSLGELQGLVREMDGPTGSGAW</sequence>
<dbReference type="InterPro" id="IPR011330">
    <property type="entry name" value="Glyco_hydro/deAcase_b/a-brl"/>
</dbReference>
<organism evidence="1 2">
    <name type="scientific">Kiloniella laminariae</name>
    <dbReference type="NCBI Taxonomy" id="454162"/>
    <lineage>
        <taxon>Bacteria</taxon>
        <taxon>Pseudomonadati</taxon>
        <taxon>Pseudomonadota</taxon>
        <taxon>Alphaproteobacteria</taxon>
        <taxon>Rhodospirillales</taxon>
        <taxon>Kiloniellaceae</taxon>
        <taxon>Kiloniella</taxon>
    </lineage>
</organism>
<gene>
    <name evidence="1" type="ORF">O4H49_08915</name>
</gene>
<dbReference type="EMBL" id="JAPWGY010000002">
    <property type="protein sequence ID" value="MCZ4280894.1"/>
    <property type="molecule type" value="Genomic_DNA"/>
</dbReference>
<dbReference type="CDD" id="cd10918">
    <property type="entry name" value="CE4_NodB_like_5s_6s"/>
    <property type="match status" value="1"/>
</dbReference>
<comment type="caution">
    <text evidence="1">The sequence shown here is derived from an EMBL/GenBank/DDBJ whole genome shotgun (WGS) entry which is preliminary data.</text>
</comment>
<dbReference type="Proteomes" id="UP001069802">
    <property type="component" value="Unassembled WGS sequence"/>
</dbReference>
<dbReference type="SUPFAM" id="SSF88713">
    <property type="entry name" value="Glycoside hydrolase/deacetylase"/>
    <property type="match status" value="1"/>
</dbReference>
<protein>
    <submittedName>
        <fullName evidence="1">Polysaccharide deacetylase family protein</fullName>
    </submittedName>
</protein>
<dbReference type="PANTHER" id="PTHR34216:SF7">
    <property type="entry name" value="POLY-BETA-1,6-N-ACETYL-D-GLUCOSAMINE N-DEACETYLASE"/>
    <property type="match status" value="1"/>
</dbReference>
<keyword evidence="2" id="KW-1185">Reference proteome</keyword>
<name>A0ABT4LIG4_9PROT</name>
<accession>A0ABT4LIG4</accession>
<dbReference type="RefSeq" id="WP_269423063.1">
    <property type="nucleotide sequence ID" value="NZ_JAPWGY010000002.1"/>
</dbReference>
<dbReference type="InterPro" id="IPR051398">
    <property type="entry name" value="Polysacch_Deacetylase"/>
</dbReference>
<reference evidence="1" key="1">
    <citation type="submission" date="2022-12" db="EMBL/GenBank/DDBJ databases">
        <title>Bacterial isolates from different developmental stages of Nematostella vectensis.</title>
        <authorList>
            <person name="Fraune S."/>
        </authorList>
    </citation>
    <scope>NUCLEOTIDE SEQUENCE</scope>
    <source>
        <strain evidence="1">G21630-S1</strain>
    </source>
</reference>
<dbReference type="PANTHER" id="PTHR34216">
    <property type="match status" value="1"/>
</dbReference>
<evidence type="ECO:0000313" key="2">
    <source>
        <dbReference type="Proteomes" id="UP001069802"/>
    </source>
</evidence>